<dbReference type="Pfam" id="PF01614">
    <property type="entry name" value="IclR_C"/>
    <property type="match status" value="1"/>
</dbReference>
<gene>
    <name evidence="6" type="primary">kdgR_1</name>
    <name evidence="6" type="ORF">A3Q41_01255</name>
</gene>
<dbReference type="Gene3D" id="3.30.450.40">
    <property type="match status" value="1"/>
</dbReference>
<evidence type="ECO:0000259" key="4">
    <source>
        <dbReference type="PROSITE" id="PS51077"/>
    </source>
</evidence>
<dbReference type="PANTHER" id="PTHR30136">
    <property type="entry name" value="HELIX-TURN-HELIX TRANSCRIPTIONAL REGULATOR, ICLR FAMILY"/>
    <property type="match status" value="1"/>
</dbReference>
<dbReference type="Gene3D" id="1.10.10.10">
    <property type="entry name" value="Winged helix-like DNA-binding domain superfamily/Winged helix DNA-binding domain"/>
    <property type="match status" value="1"/>
</dbReference>
<proteinExistence type="predicted"/>
<feature type="domain" description="IclR-ED" evidence="5">
    <location>
        <begin position="76"/>
        <end position="259"/>
    </location>
</feature>
<reference evidence="6 7" key="1">
    <citation type="journal article" date="2016" name="Genome Announc.">
        <title>Complete Genome and Plasmid Sequences for Rhodococcus fascians D188 and Draft Sequences for Rhodococcus Isolates PBTS 1 and PBTS 2.</title>
        <authorList>
            <person name="Stamler R.A."/>
            <person name="Vereecke D."/>
            <person name="Zhang Y."/>
            <person name="Schilkey F."/>
            <person name="Devitt N."/>
            <person name="Randall J.J."/>
        </authorList>
    </citation>
    <scope>NUCLEOTIDE SEQUENCE [LARGE SCALE GENOMIC DNA]</scope>
    <source>
        <strain evidence="6 7">PBTS2</strain>
    </source>
</reference>
<keyword evidence="2" id="KW-0238">DNA-binding</keyword>
<dbReference type="PROSITE" id="PS51078">
    <property type="entry name" value="ICLR_ED"/>
    <property type="match status" value="1"/>
</dbReference>
<dbReference type="SMART" id="SM00346">
    <property type="entry name" value="HTH_ICLR"/>
    <property type="match status" value="1"/>
</dbReference>
<evidence type="ECO:0000313" key="6">
    <source>
        <dbReference type="EMBL" id="AMY22566.1"/>
    </source>
</evidence>
<evidence type="ECO:0000256" key="2">
    <source>
        <dbReference type="ARBA" id="ARBA00023125"/>
    </source>
</evidence>
<dbReference type="InterPro" id="IPR014757">
    <property type="entry name" value="Tscrpt_reg_IclR_C"/>
</dbReference>
<dbReference type="Proteomes" id="UP000076038">
    <property type="component" value="Chromosome"/>
</dbReference>
<reference evidence="7" key="2">
    <citation type="submission" date="2016-04" db="EMBL/GenBank/DDBJ databases">
        <title>Complete Genome and Plasmid Sequences for Rhodococcus fascians D188 and Draft Sequences for Rhodococcus spp. Isolates PBTS 1 and PBTS 2.</title>
        <authorList>
            <person name="Stamer R."/>
            <person name="Vereecke D."/>
            <person name="Zhang Y."/>
            <person name="Schilkey F."/>
            <person name="Devitt N."/>
            <person name="Randall J."/>
        </authorList>
    </citation>
    <scope>NUCLEOTIDE SEQUENCE [LARGE SCALE GENOMIC DNA]</scope>
    <source>
        <strain evidence="7">PBTS2</strain>
    </source>
</reference>
<evidence type="ECO:0000313" key="7">
    <source>
        <dbReference type="Proteomes" id="UP000076038"/>
    </source>
</evidence>
<keyword evidence="7" id="KW-1185">Reference proteome</keyword>
<keyword evidence="1" id="KW-0805">Transcription regulation</keyword>
<dbReference type="SUPFAM" id="SSF46785">
    <property type="entry name" value="Winged helix' DNA-binding domain"/>
    <property type="match status" value="1"/>
</dbReference>
<dbReference type="KEGG" id="rhs:A3Q41_01255"/>
<sequence length="267" mass="28473">MASDDSTRAPEGGVQSVDRAFRVLEVVARLGEAGVSAIATEIGVHKSTVSRLLASLEEHDMVMQTHNRGKYRLSLGVLRLAAAVPERLEITEYGHAVCERLAGKLGETVNIAVLRSNTAVHLDQARGPSSVGTHNWIGEQTPLHATASGKVLLAALDSDTRQDVVDGLDLHRYTEHTLTTKAGLTAELDAAVSLGYAVVVEEFETGLNAIAAPILDYTGKTTAALSISGPVYRFDETRMRAIVPDVLAAAAEISEKMGYRESFIPSA</sequence>
<dbReference type="GO" id="GO:0003700">
    <property type="term" value="F:DNA-binding transcription factor activity"/>
    <property type="evidence" value="ECO:0007669"/>
    <property type="project" value="TreeGrafter"/>
</dbReference>
<feature type="domain" description="HTH iclR-type" evidence="4">
    <location>
        <begin position="14"/>
        <end position="75"/>
    </location>
</feature>
<dbReference type="AlphaFoldDB" id="A0A143QID8"/>
<dbReference type="RefSeq" id="WP_027494743.1">
    <property type="nucleotide sequence ID" value="NZ_CAKKLU010000001.1"/>
</dbReference>
<dbReference type="GeneID" id="93551263"/>
<dbReference type="InterPro" id="IPR029016">
    <property type="entry name" value="GAF-like_dom_sf"/>
</dbReference>
<dbReference type="PATRIC" id="fig|1653479.3.peg.1271"/>
<organism evidence="6 7">
    <name type="scientific">Rhodococcoides fascians</name>
    <name type="common">Rhodococcus fascians</name>
    <dbReference type="NCBI Taxonomy" id="1828"/>
    <lineage>
        <taxon>Bacteria</taxon>
        <taxon>Bacillati</taxon>
        <taxon>Actinomycetota</taxon>
        <taxon>Actinomycetes</taxon>
        <taxon>Mycobacteriales</taxon>
        <taxon>Nocardiaceae</taxon>
        <taxon>Rhodococcoides</taxon>
    </lineage>
</organism>
<evidence type="ECO:0000259" key="5">
    <source>
        <dbReference type="PROSITE" id="PS51078"/>
    </source>
</evidence>
<dbReference type="PANTHER" id="PTHR30136:SF24">
    <property type="entry name" value="HTH-TYPE TRANSCRIPTIONAL REPRESSOR ALLR"/>
    <property type="match status" value="1"/>
</dbReference>
<keyword evidence="3" id="KW-0804">Transcription</keyword>
<accession>A0A143QID8</accession>
<dbReference type="InterPro" id="IPR050707">
    <property type="entry name" value="HTH_MetabolicPath_Reg"/>
</dbReference>
<dbReference type="InterPro" id="IPR036388">
    <property type="entry name" value="WH-like_DNA-bd_sf"/>
</dbReference>
<dbReference type="GO" id="GO:0003677">
    <property type="term" value="F:DNA binding"/>
    <property type="evidence" value="ECO:0007669"/>
    <property type="project" value="UniProtKB-KW"/>
</dbReference>
<evidence type="ECO:0000256" key="1">
    <source>
        <dbReference type="ARBA" id="ARBA00023015"/>
    </source>
</evidence>
<dbReference type="EMBL" id="CP015220">
    <property type="protein sequence ID" value="AMY22566.1"/>
    <property type="molecule type" value="Genomic_DNA"/>
</dbReference>
<name>A0A143QID8_RHOFA</name>
<dbReference type="PROSITE" id="PS51077">
    <property type="entry name" value="HTH_ICLR"/>
    <property type="match status" value="1"/>
</dbReference>
<evidence type="ECO:0000256" key="3">
    <source>
        <dbReference type="ARBA" id="ARBA00023163"/>
    </source>
</evidence>
<protein>
    <submittedName>
        <fullName evidence="6">Transcriptional regulator KdgR</fullName>
    </submittedName>
</protein>
<dbReference type="InterPro" id="IPR036390">
    <property type="entry name" value="WH_DNA-bd_sf"/>
</dbReference>
<dbReference type="SUPFAM" id="SSF55781">
    <property type="entry name" value="GAF domain-like"/>
    <property type="match status" value="1"/>
</dbReference>
<dbReference type="Pfam" id="PF09339">
    <property type="entry name" value="HTH_IclR"/>
    <property type="match status" value="1"/>
</dbReference>
<dbReference type="InterPro" id="IPR005471">
    <property type="entry name" value="Tscrpt_reg_IclR_N"/>
</dbReference>
<dbReference type="GO" id="GO:0045892">
    <property type="term" value="P:negative regulation of DNA-templated transcription"/>
    <property type="evidence" value="ECO:0007669"/>
    <property type="project" value="TreeGrafter"/>
</dbReference>